<keyword evidence="3" id="KW-1185">Reference proteome</keyword>
<name>A0ABU3WVL9_9NOCA</name>
<dbReference type="Proteomes" id="UP001275440">
    <property type="component" value="Unassembled WGS sequence"/>
</dbReference>
<reference evidence="2 3" key="1">
    <citation type="submission" date="2019-10" db="EMBL/GenBank/DDBJ databases">
        <title>Draft Genome Assembly of Rhodococcus zopfii DSM44189.</title>
        <authorList>
            <person name="Sutton J.M."/>
            <person name="Akob D.M."/>
            <person name="Bushman T.J."/>
        </authorList>
    </citation>
    <scope>NUCLEOTIDE SEQUENCE [LARGE SCALE GENOMIC DNA]</scope>
    <source>
        <strain evidence="2 3">DSM 44189</strain>
    </source>
</reference>
<accession>A0ABU3WVL9</accession>
<proteinExistence type="predicted"/>
<feature type="compositionally biased region" description="Basic and acidic residues" evidence="1">
    <location>
        <begin position="21"/>
        <end position="34"/>
    </location>
</feature>
<gene>
    <name evidence="2" type="ORF">F8M49_26420</name>
</gene>
<evidence type="ECO:0000313" key="2">
    <source>
        <dbReference type="EMBL" id="MDV2478051.1"/>
    </source>
</evidence>
<feature type="region of interest" description="Disordered" evidence="1">
    <location>
        <begin position="21"/>
        <end position="76"/>
    </location>
</feature>
<comment type="caution">
    <text evidence="2">The sequence shown here is derived from an EMBL/GenBank/DDBJ whole genome shotgun (WGS) entry which is preliminary data.</text>
</comment>
<evidence type="ECO:0000313" key="3">
    <source>
        <dbReference type="Proteomes" id="UP001275440"/>
    </source>
</evidence>
<protein>
    <submittedName>
        <fullName evidence="2">Uncharacterized protein</fullName>
    </submittedName>
</protein>
<evidence type="ECO:0000256" key="1">
    <source>
        <dbReference type="SAM" id="MobiDB-lite"/>
    </source>
</evidence>
<organism evidence="2 3">
    <name type="scientific">Rhodococcus zopfii</name>
    <dbReference type="NCBI Taxonomy" id="43772"/>
    <lineage>
        <taxon>Bacteria</taxon>
        <taxon>Bacillati</taxon>
        <taxon>Actinomycetota</taxon>
        <taxon>Actinomycetes</taxon>
        <taxon>Mycobacteriales</taxon>
        <taxon>Nocardiaceae</taxon>
        <taxon>Rhodococcus</taxon>
    </lineage>
</organism>
<sequence>MFPDETPGLQYRHDLIDKVLEERRKNRRNDRESVHSTGAPPGSSPELLGKQTNAATAGITAPAQNLDLPRLSLTSR</sequence>
<dbReference type="EMBL" id="WBMO01000005">
    <property type="protein sequence ID" value="MDV2478051.1"/>
    <property type="molecule type" value="Genomic_DNA"/>
</dbReference>